<keyword evidence="3" id="KW-1185">Reference proteome</keyword>
<feature type="region of interest" description="Disordered" evidence="1">
    <location>
        <begin position="24"/>
        <end position="44"/>
    </location>
</feature>
<accession>A0A067R120</accession>
<evidence type="ECO:0000313" key="3">
    <source>
        <dbReference type="Proteomes" id="UP000027135"/>
    </source>
</evidence>
<dbReference type="AlphaFoldDB" id="A0A067R120"/>
<organism evidence="2 3">
    <name type="scientific">Zootermopsis nevadensis</name>
    <name type="common">Dampwood termite</name>
    <dbReference type="NCBI Taxonomy" id="136037"/>
    <lineage>
        <taxon>Eukaryota</taxon>
        <taxon>Metazoa</taxon>
        <taxon>Ecdysozoa</taxon>
        <taxon>Arthropoda</taxon>
        <taxon>Hexapoda</taxon>
        <taxon>Insecta</taxon>
        <taxon>Pterygota</taxon>
        <taxon>Neoptera</taxon>
        <taxon>Polyneoptera</taxon>
        <taxon>Dictyoptera</taxon>
        <taxon>Blattodea</taxon>
        <taxon>Blattoidea</taxon>
        <taxon>Termitoidae</taxon>
        <taxon>Termopsidae</taxon>
        <taxon>Zootermopsis</taxon>
    </lineage>
</organism>
<evidence type="ECO:0000313" key="2">
    <source>
        <dbReference type="EMBL" id="KDR16599.1"/>
    </source>
</evidence>
<reference evidence="2 3" key="1">
    <citation type="journal article" date="2014" name="Nat. Commun.">
        <title>Molecular traces of alternative social organization in a termite genome.</title>
        <authorList>
            <person name="Terrapon N."/>
            <person name="Li C."/>
            <person name="Robertson H.M."/>
            <person name="Ji L."/>
            <person name="Meng X."/>
            <person name="Booth W."/>
            <person name="Chen Z."/>
            <person name="Childers C.P."/>
            <person name="Glastad K.M."/>
            <person name="Gokhale K."/>
            <person name="Gowin J."/>
            <person name="Gronenberg W."/>
            <person name="Hermansen R.A."/>
            <person name="Hu H."/>
            <person name="Hunt B.G."/>
            <person name="Huylmans A.K."/>
            <person name="Khalil S.M."/>
            <person name="Mitchell R.D."/>
            <person name="Munoz-Torres M.C."/>
            <person name="Mustard J.A."/>
            <person name="Pan H."/>
            <person name="Reese J.T."/>
            <person name="Scharf M.E."/>
            <person name="Sun F."/>
            <person name="Vogel H."/>
            <person name="Xiao J."/>
            <person name="Yang W."/>
            <person name="Yang Z."/>
            <person name="Yang Z."/>
            <person name="Zhou J."/>
            <person name="Zhu J."/>
            <person name="Brent C.S."/>
            <person name="Elsik C.G."/>
            <person name="Goodisman M.A."/>
            <person name="Liberles D.A."/>
            <person name="Roe R.M."/>
            <person name="Vargo E.L."/>
            <person name="Vilcinskas A."/>
            <person name="Wang J."/>
            <person name="Bornberg-Bauer E."/>
            <person name="Korb J."/>
            <person name="Zhang G."/>
            <person name="Liebig J."/>
        </authorList>
    </citation>
    <scope>NUCLEOTIDE SEQUENCE [LARGE SCALE GENOMIC DNA]</scope>
    <source>
        <tissue evidence="2">Whole organism</tissue>
    </source>
</reference>
<feature type="compositionally biased region" description="Polar residues" evidence="1">
    <location>
        <begin position="33"/>
        <end position="44"/>
    </location>
</feature>
<name>A0A067R120_ZOONE</name>
<sequence>MSECTEDGDSTSEWWSSTYKTTKCHNPEHHHQGPSQSVMFKQLT</sequence>
<dbReference type="Proteomes" id="UP000027135">
    <property type="component" value="Unassembled WGS sequence"/>
</dbReference>
<dbReference type="InParanoid" id="A0A067R120"/>
<dbReference type="EMBL" id="KK852784">
    <property type="protein sequence ID" value="KDR16599.1"/>
    <property type="molecule type" value="Genomic_DNA"/>
</dbReference>
<proteinExistence type="predicted"/>
<evidence type="ECO:0000256" key="1">
    <source>
        <dbReference type="SAM" id="MobiDB-lite"/>
    </source>
</evidence>
<protein>
    <submittedName>
        <fullName evidence="2">Uncharacterized protein</fullName>
    </submittedName>
</protein>
<gene>
    <name evidence="2" type="ORF">L798_09915</name>
</gene>